<keyword evidence="8" id="KW-1185">Reference proteome</keyword>
<dbReference type="Proteomes" id="UP001561046">
    <property type="component" value="Unassembled WGS sequence"/>
</dbReference>
<comment type="caution">
    <text evidence="5">Lacks conserved residue(s) required for the propagation of feature annotation.</text>
</comment>
<dbReference type="Gene3D" id="3.50.50.60">
    <property type="entry name" value="FAD/NAD(P)-binding domain"/>
    <property type="match status" value="2"/>
</dbReference>
<dbReference type="InterPro" id="IPR036188">
    <property type="entry name" value="FAD/NAD-bd_sf"/>
</dbReference>
<dbReference type="RefSeq" id="WP_369339876.1">
    <property type="nucleotide sequence ID" value="NZ_JBFYGN010000025.1"/>
</dbReference>
<comment type="caution">
    <text evidence="7">The sequence shown here is derived from an EMBL/GenBank/DDBJ whole genome shotgun (WGS) entry which is preliminary data.</text>
</comment>
<dbReference type="PRINTS" id="PR00469">
    <property type="entry name" value="PNDRDTASEII"/>
</dbReference>
<reference evidence="7 8" key="1">
    <citation type="journal article" date="2013" name="Int. J. Syst. Evol. Microbiol.">
        <title>Comamonas guangdongensis sp. nov., isolated from subterranean forest sediment, and emended description of the genus Comamonas.</title>
        <authorList>
            <person name="Zhang J."/>
            <person name="Wang Y."/>
            <person name="Zhou S."/>
            <person name="Wu C."/>
            <person name="He J."/>
            <person name="Li F."/>
        </authorList>
    </citation>
    <scope>NUCLEOTIDE SEQUENCE [LARGE SCALE GENOMIC DNA]</scope>
    <source>
        <strain evidence="7 8">CCTCC AB2011133</strain>
    </source>
</reference>
<evidence type="ECO:0000256" key="1">
    <source>
        <dbReference type="ARBA" id="ARBA00022630"/>
    </source>
</evidence>
<dbReference type="EC" id="1.18.1.2" evidence="5"/>
<keyword evidence="4 5" id="KW-0560">Oxidoreductase</keyword>
<feature type="binding site" evidence="5">
    <location>
        <position position="49"/>
    </location>
    <ligand>
        <name>FAD</name>
        <dbReference type="ChEBI" id="CHEBI:57692"/>
    </ligand>
</feature>
<evidence type="ECO:0000259" key="6">
    <source>
        <dbReference type="Pfam" id="PF07992"/>
    </source>
</evidence>
<sequence>MSLSNAPSNASSLSQPAVETDALIIGAGPAGLFQAFQLGLQGIAAQLVDALPHAGGQCYQLYGHKPIYDIPGIPVCSGLELVRRLEQQIAPMQVPRHLGQQVQSVEPMADGRWQIGTTAGTWFQARTVFIAAGVGAFVPKALKVPGAELLDPEQLLYHPQHLDGAAGREVLVYGGDEEAVTAAIGCAVEGGMRARKTYLMHRRDAFSAEPGQLAQLQQLRESGAVEVITGQITEVRQQDGRLQAVQWMDGEGNEHPLPLELLLVYLGISPRLGPLTDWGLALERKQLLVDPATLATSAPGIYAIGDIVSYPGKKRLILCAFHEATMAAFAAAEYLQGSKPLLEYTTTSARLHAILGVEHPAAG</sequence>
<comment type="catalytic activity">
    <reaction evidence="5">
        <text>2 reduced [2Fe-2S]-[ferredoxin] + NADP(+) + H(+) = 2 oxidized [2Fe-2S]-[ferredoxin] + NADPH</text>
        <dbReference type="Rhea" id="RHEA:20125"/>
        <dbReference type="Rhea" id="RHEA-COMP:10000"/>
        <dbReference type="Rhea" id="RHEA-COMP:10001"/>
        <dbReference type="ChEBI" id="CHEBI:15378"/>
        <dbReference type="ChEBI" id="CHEBI:33737"/>
        <dbReference type="ChEBI" id="CHEBI:33738"/>
        <dbReference type="ChEBI" id="CHEBI:57783"/>
        <dbReference type="ChEBI" id="CHEBI:58349"/>
        <dbReference type="EC" id="1.18.1.2"/>
    </reaction>
</comment>
<dbReference type="HAMAP" id="MF_01685">
    <property type="entry name" value="FENR2"/>
    <property type="match status" value="1"/>
</dbReference>
<dbReference type="SUPFAM" id="SSF51905">
    <property type="entry name" value="FAD/NAD(P)-binding domain"/>
    <property type="match status" value="2"/>
</dbReference>
<feature type="binding site" evidence="5">
    <location>
        <position position="347"/>
    </location>
    <ligand>
        <name>FAD</name>
        <dbReference type="ChEBI" id="CHEBI:57692"/>
    </ligand>
</feature>
<evidence type="ECO:0000256" key="3">
    <source>
        <dbReference type="ARBA" id="ARBA00022857"/>
    </source>
</evidence>
<feature type="binding site" evidence="5">
    <location>
        <position position="57"/>
    </location>
    <ligand>
        <name>FAD</name>
        <dbReference type="ChEBI" id="CHEBI:57692"/>
    </ligand>
</feature>
<keyword evidence="1 5" id="KW-0285">Flavoprotein</keyword>
<dbReference type="PANTHER" id="PTHR48105">
    <property type="entry name" value="THIOREDOXIN REDUCTASE 1-RELATED-RELATED"/>
    <property type="match status" value="1"/>
</dbReference>
<keyword evidence="3 5" id="KW-0521">NADP</keyword>
<evidence type="ECO:0000313" key="8">
    <source>
        <dbReference type="Proteomes" id="UP001561046"/>
    </source>
</evidence>
<proteinExistence type="inferred from homology"/>
<evidence type="ECO:0000256" key="2">
    <source>
        <dbReference type="ARBA" id="ARBA00022827"/>
    </source>
</evidence>
<dbReference type="InterPro" id="IPR022890">
    <property type="entry name" value="Fd--NADP_Rdtase_type_2"/>
</dbReference>
<feature type="binding site" evidence="5">
    <location>
        <position position="102"/>
    </location>
    <ligand>
        <name>FAD</name>
        <dbReference type="ChEBI" id="CHEBI:57692"/>
    </ligand>
</feature>
<dbReference type="PRINTS" id="PR00368">
    <property type="entry name" value="FADPNR"/>
</dbReference>
<comment type="subunit">
    <text evidence="5">Homodimer.</text>
</comment>
<dbReference type="EMBL" id="JBFYGN010000025">
    <property type="protein sequence ID" value="MEX8194695.1"/>
    <property type="molecule type" value="Genomic_DNA"/>
</dbReference>
<name>A0ABV3ZYL7_9BURK</name>
<protein>
    <recommendedName>
        <fullName evidence="5">Ferredoxin--NADP reductase</fullName>
        <shortName evidence="5">FNR</shortName>
        <shortName evidence="5">Fd-NADP(+) reductase</shortName>
        <ecNumber evidence="5">1.18.1.2</ecNumber>
    </recommendedName>
</protein>
<feature type="domain" description="FAD/NAD(P)-binding" evidence="6">
    <location>
        <begin position="21"/>
        <end position="311"/>
    </location>
</feature>
<feature type="binding site" evidence="5">
    <location>
        <position position="137"/>
    </location>
    <ligand>
        <name>FAD</name>
        <dbReference type="ChEBI" id="CHEBI:57692"/>
    </ligand>
</feature>
<comment type="similarity">
    <text evidence="5">Belongs to the ferredoxin--NADP reductase type 2 family.</text>
</comment>
<feature type="binding site" evidence="5">
    <location>
        <position position="306"/>
    </location>
    <ligand>
        <name>FAD</name>
        <dbReference type="ChEBI" id="CHEBI:57692"/>
    </ligand>
</feature>
<keyword evidence="2 5" id="KW-0274">FAD</keyword>
<evidence type="ECO:0000256" key="5">
    <source>
        <dbReference type="HAMAP-Rule" id="MF_01685"/>
    </source>
</evidence>
<comment type="cofactor">
    <cofactor evidence="5">
        <name>FAD</name>
        <dbReference type="ChEBI" id="CHEBI:57692"/>
    </cofactor>
    <text evidence="5">Binds 1 FAD per subunit.</text>
</comment>
<evidence type="ECO:0000313" key="7">
    <source>
        <dbReference type="EMBL" id="MEX8194695.1"/>
    </source>
</evidence>
<evidence type="ECO:0000256" key="4">
    <source>
        <dbReference type="ARBA" id="ARBA00023002"/>
    </source>
</evidence>
<organism evidence="7 8">
    <name type="scientific">Comamonas guangdongensis</name>
    <dbReference type="NCBI Taxonomy" id="510515"/>
    <lineage>
        <taxon>Bacteria</taxon>
        <taxon>Pseudomonadati</taxon>
        <taxon>Pseudomonadota</taxon>
        <taxon>Betaproteobacteria</taxon>
        <taxon>Burkholderiales</taxon>
        <taxon>Comamonadaceae</taxon>
        <taxon>Comamonas</taxon>
    </lineage>
</organism>
<dbReference type="InterPro" id="IPR050097">
    <property type="entry name" value="Ferredoxin-NADP_redctase_2"/>
</dbReference>
<dbReference type="Pfam" id="PF07992">
    <property type="entry name" value="Pyr_redox_2"/>
    <property type="match status" value="1"/>
</dbReference>
<accession>A0ABV3ZYL7</accession>
<gene>
    <name evidence="7" type="ORF">AB6724_17830</name>
</gene>
<dbReference type="InterPro" id="IPR023753">
    <property type="entry name" value="FAD/NAD-binding_dom"/>
</dbReference>
<feature type="binding site" evidence="5">
    <location>
        <position position="62"/>
    </location>
    <ligand>
        <name>FAD</name>
        <dbReference type="ChEBI" id="CHEBI:57692"/>
    </ligand>
</feature>